<keyword evidence="2" id="KW-1185">Reference proteome</keyword>
<organism evidence="1 2">
    <name type="scientific">Ottowia thiooxydans</name>
    <dbReference type="NCBI Taxonomy" id="219182"/>
    <lineage>
        <taxon>Bacteria</taxon>
        <taxon>Pseudomonadati</taxon>
        <taxon>Pseudomonadota</taxon>
        <taxon>Betaproteobacteria</taxon>
        <taxon>Burkholderiales</taxon>
        <taxon>Comamonadaceae</taxon>
        <taxon>Ottowia</taxon>
    </lineage>
</organism>
<dbReference type="Proteomes" id="UP001549320">
    <property type="component" value="Unassembled WGS sequence"/>
</dbReference>
<protein>
    <submittedName>
        <fullName evidence="1">Uncharacterized protein</fullName>
    </submittedName>
</protein>
<gene>
    <name evidence="1" type="ORF">ABIE13_004050</name>
</gene>
<reference evidence="1 2" key="1">
    <citation type="submission" date="2024-06" db="EMBL/GenBank/DDBJ databases">
        <title>Sorghum-associated microbial communities from plants grown in Nebraska, USA.</title>
        <authorList>
            <person name="Schachtman D."/>
        </authorList>
    </citation>
    <scope>NUCLEOTIDE SEQUENCE [LARGE SCALE GENOMIC DNA]</scope>
    <source>
        <strain evidence="1 2">2709</strain>
    </source>
</reference>
<proteinExistence type="predicted"/>
<sequence length="47" mass="5227">MRIKRVLHYCILPVLLVLALVGFPMPIGARQAVKPSQEQSAPADKRD</sequence>
<evidence type="ECO:0000313" key="1">
    <source>
        <dbReference type="EMBL" id="MET4578927.1"/>
    </source>
</evidence>
<name>A0ABV2QD12_9BURK</name>
<comment type="caution">
    <text evidence="1">The sequence shown here is derived from an EMBL/GenBank/DDBJ whole genome shotgun (WGS) entry which is preliminary data.</text>
</comment>
<accession>A0ABV2QD12</accession>
<dbReference type="EMBL" id="JBEPSH010000008">
    <property type="protein sequence ID" value="MET4578927.1"/>
    <property type="molecule type" value="Genomic_DNA"/>
</dbReference>
<evidence type="ECO:0000313" key="2">
    <source>
        <dbReference type="Proteomes" id="UP001549320"/>
    </source>
</evidence>
<dbReference type="RefSeq" id="WP_354446593.1">
    <property type="nucleotide sequence ID" value="NZ_JBEPSH010000008.1"/>
</dbReference>